<protein>
    <submittedName>
        <fullName evidence="2">Transmembrane domain-containing protein</fullName>
    </submittedName>
    <submittedName>
        <fullName evidence="3">Transmembrane_domain-containing protein</fullName>
    </submittedName>
</protein>
<keyword evidence="1" id="KW-1133">Transmembrane helix</keyword>
<feature type="transmembrane region" description="Helical" evidence="1">
    <location>
        <begin position="181"/>
        <end position="203"/>
    </location>
</feature>
<evidence type="ECO:0000313" key="2">
    <source>
        <dbReference type="EMBL" id="CAI9933876.1"/>
    </source>
</evidence>
<evidence type="ECO:0000313" key="3">
    <source>
        <dbReference type="EMBL" id="CAL6046648.1"/>
    </source>
</evidence>
<accession>A0AA86PA68</accession>
<gene>
    <name evidence="2" type="ORF">HINF_LOCUS21521</name>
    <name evidence="3" type="ORF">HINF_LOCUS41824</name>
</gene>
<sequence>MSNCCKRFCVKLTYSMIIAVVFFTGIFFSVDVFLKQMWFHKSKFNMNESTTLRSGSSMAEIRTPIMGLIIGSGYYNYDTMCYSNYLNKTEEFKYYYGPTTTVEVNGIDVEIKCVNSDYVTNNVGDGINNVIFYSTFWCAVIGTVLGVVLLLCVWFCCTGWCRCCCSSEAEYTKLKLFRFGFLFQVTHWFTQLFCSMLFLKLLLQLRKRILSL</sequence>
<keyword evidence="1" id="KW-0472">Membrane</keyword>
<organism evidence="2">
    <name type="scientific">Hexamita inflata</name>
    <dbReference type="NCBI Taxonomy" id="28002"/>
    <lineage>
        <taxon>Eukaryota</taxon>
        <taxon>Metamonada</taxon>
        <taxon>Diplomonadida</taxon>
        <taxon>Hexamitidae</taxon>
        <taxon>Hexamitinae</taxon>
        <taxon>Hexamita</taxon>
    </lineage>
</organism>
<feature type="transmembrane region" description="Helical" evidence="1">
    <location>
        <begin position="136"/>
        <end position="161"/>
    </location>
</feature>
<reference evidence="2" key="1">
    <citation type="submission" date="2023-06" db="EMBL/GenBank/DDBJ databases">
        <authorList>
            <person name="Kurt Z."/>
        </authorList>
    </citation>
    <scope>NUCLEOTIDE SEQUENCE</scope>
</reference>
<dbReference type="EMBL" id="CAXDID020000169">
    <property type="protein sequence ID" value="CAL6046648.1"/>
    <property type="molecule type" value="Genomic_DNA"/>
</dbReference>
<feature type="transmembrane region" description="Helical" evidence="1">
    <location>
        <begin position="12"/>
        <end position="34"/>
    </location>
</feature>
<reference evidence="3 4" key="2">
    <citation type="submission" date="2024-07" db="EMBL/GenBank/DDBJ databases">
        <authorList>
            <person name="Akdeniz Z."/>
        </authorList>
    </citation>
    <scope>NUCLEOTIDE SEQUENCE [LARGE SCALE GENOMIC DNA]</scope>
</reference>
<dbReference type="EMBL" id="CATOUU010000554">
    <property type="protein sequence ID" value="CAI9933876.1"/>
    <property type="molecule type" value="Genomic_DNA"/>
</dbReference>
<keyword evidence="1 2" id="KW-0812">Transmembrane</keyword>
<keyword evidence="4" id="KW-1185">Reference proteome</keyword>
<proteinExistence type="predicted"/>
<comment type="caution">
    <text evidence="2">The sequence shown here is derived from an EMBL/GenBank/DDBJ whole genome shotgun (WGS) entry which is preliminary data.</text>
</comment>
<dbReference type="Proteomes" id="UP001642409">
    <property type="component" value="Unassembled WGS sequence"/>
</dbReference>
<evidence type="ECO:0000313" key="4">
    <source>
        <dbReference type="Proteomes" id="UP001642409"/>
    </source>
</evidence>
<evidence type="ECO:0000256" key="1">
    <source>
        <dbReference type="SAM" id="Phobius"/>
    </source>
</evidence>
<dbReference type="AlphaFoldDB" id="A0AA86PA68"/>
<name>A0AA86PA68_9EUKA</name>